<dbReference type="PRINTS" id="PR01072">
    <property type="entry name" value="PRESENILIN"/>
</dbReference>
<dbReference type="GO" id="GO:0000139">
    <property type="term" value="C:Golgi membrane"/>
    <property type="evidence" value="ECO:0007669"/>
    <property type="project" value="UniProtKB-SubCell"/>
</dbReference>
<keyword evidence="8" id="KW-0645">Protease</keyword>
<accession>G0U246</accession>
<evidence type="ECO:0000256" key="8">
    <source>
        <dbReference type="RuleBase" id="RU361148"/>
    </source>
</evidence>
<dbReference type="GO" id="GO:0006509">
    <property type="term" value="P:membrane protein ectodomain proteolysis"/>
    <property type="evidence" value="ECO:0007669"/>
    <property type="project" value="TreeGrafter"/>
</dbReference>
<evidence type="ECO:0000256" key="2">
    <source>
        <dbReference type="ARBA" id="ARBA00022692"/>
    </source>
</evidence>
<evidence type="ECO:0000256" key="6">
    <source>
        <dbReference type="ARBA" id="ARBA00023034"/>
    </source>
</evidence>
<evidence type="ECO:0000256" key="1">
    <source>
        <dbReference type="ARBA" id="ARBA00008604"/>
    </source>
</evidence>
<comment type="subcellular location">
    <subcellularLocation>
        <location evidence="8">Endoplasmic reticulum membrane</location>
        <topology evidence="8">Multi-pass membrane protein</topology>
    </subcellularLocation>
    <subcellularLocation>
        <location evidence="8">Golgi apparatus membrane</location>
        <topology evidence="8">Multi-pass membrane protein</topology>
    </subcellularLocation>
</comment>
<dbReference type="GO" id="GO:0007219">
    <property type="term" value="P:Notch signaling pathway"/>
    <property type="evidence" value="ECO:0007669"/>
    <property type="project" value="UniProtKB-KW"/>
</dbReference>
<dbReference type="SMART" id="SM00730">
    <property type="entry name" value="PSN"/>
    <property type="match status" value="1"/>
</dbReference>
<reference evidence="9" key="1">
    <citation type="journal article" date="2012" name="Proc. Natl. Acad. Sci. U.S.A.">
        <title>Antigenic diversity is generated by distinct evolutionary mechanisms in African trypanosome species.</title>
        <authorList>
            <person name="Jackson A.P."/>
            <person name="Berry A."/>
            <person name="Aslett M."/>
            <person name="Allison H.C."/>
            <person name="Burton P."/>
            <person name="Vavrova-Anderson J."/>
            <person name="Brown R."/>
            <person name="Browne H."/>
            <person name="Corton N."/>
            <person name="Hauser H."/>
            <person name="Gamble J."/>
            <person name="Gilderthorp R."/>
            <person name="Marcello L."/>
            <person name="McQuillan J."/>
            <person name="Otto T.D."/>
            <person name="Quail M.A."/>
            <person name="Sanders M.J."/>
            <person name="van Tonder A."/>
            <person name="Ginger M.L."/>
            <person name="Field M.C."/>
            <person name="Barry J.D."/>
            <person name="Hertz-Fowler C."/>
            <person name="Berriman M."/>
        </authorList>
    </citation>
    <scope>NUCLEOTIDE SEQUENCE</scope>
    <source>
        <strain evidence="9">Y486</strain>
    </source>
</reference>
<feature type="transmembrane region" description="Helical" evidence="8">
    <location>
        <begin position="337"/>
        <end position="359"/>
    </location>
</feature>
<feature type="transmembrane region" description="Helical" evidence="8">
    <location>
        <begin position="285"/>
        <end position="304"/>
    </location>
</feature>
<keyword evidence="5 8" id="KW-1133">Transmembrane helix</keyword>
<evidence type="ECO:0000313" key="9">
    <source>
        <dbReference type="EMBL" id="CCC50349.1"/>
    </source>
</evidence>
<comment type="function">
    <text evidence="8">Probable subunit of the gamma-secretase complex, an endoprotease complex that catalyzes the intramembrane cleavage of integral membrane proteins such as Notch receptors.</text>
</comment>
<dbReference type="EMBL" id="HE573025">
    <property type="protein sequence ID" value="CCC50349.1"/>
    <property type="molecule type" value="Genomic_DNA"/>
</dbReference>
<organism evidence="9">
    <name type="scientific">Trypanosoma vivax (strain Y486)</name>
    <dbReference type="NCBI Taxonomy" id="1055687"/>
    <lineage>
        <taxon>Eukaryota</taxon>
        <taxon>Discoba</taxon>
        <taxon>Euglenozoa</taxon>
        <taxon>Kinetoplastea</taxon>
        <taxon>Metakinetoplastina</taxon>
        <taxon>Trypanosomatida</taxon>
        <taxon>Trypanosomatidae</taxon>
        <taxon>Trypanosoma</taxon>
        <taxon>Duttonella</taxon>
    </lineage>
</organism>
<dbReference type="GO" id="GO:0042500">
    <property type="term" value="F:aspartic endopeptidase activity, intramembrane cleaving"/>
    <property type="evidence" value="ECO:0007669"/>
    <property type="project" value="InterPro"/>
</dbReference>
<name>G0U246_TRYVY</name>
<feature type="transmembrane region" description="Helical" evidence="8">
    <location>
        <begin position="163"/>
        <end position="179"/>
    </location>
</feature>
<comment type="similarity">
    <text evidence="1 8">Belongs to the peptidase A22A family.</text>
</comment>
<feature type="transmembrane region" description="Helical" evidence="8">
    <location>
        <begin position="310"/>
        <end position="330"/>
    </location>
</feature>
<feature type="transmembrane region" description="Helical" evidence="8">
    <location>
        <begin position="132"/>
        <end position="156"/>
    </location>
</feature>
<sequence>MARRRLVPDAVSRLFGHRIASLLVPVFITMLMCSWSVISLSDLLSPQTRPSWMLVMDENSQDSTAGKIESSVVNTLVIVGFVTLSTFLTVLLYRSGFEIILFAWLFLSVISTLFLTLWLWLDLVCTRFQIPYDYITLGFFLWNVGVVGCVSIFYYAHPVLAQAYLVVISAVIAWLFSFMPEWTTWTLLIGVAIYDVVAVLCPHGPLRMLVESASTRNQPIPALVYDSSTAVVARKKQQEQCEEAQVDPPATIVCEEEGQAATDDAERIEMSPRSRLFCMLRMHPFKLGLGDFIFYSVLTGRAVMYSFLTWLISVLTILLGLTCTLACLLLTKDKLGALPALPISIALSVVAYFSCRFTVVPLDTFTTLNLLAL</sequence>
<keyword evidence="4 8" id="KW-0914">Notch signaling pathway</keyword>
<evidence type="ECO:0000256" key="3">
    <source>
        <dbReference type="ARBA" id="ARBA00022824"/>
    </source>
</evidence>
<keyword evidence="3 8" id="KW-0256">Endoplasmic reticulum</keyword>
<gene>
    <name evidence="9" type="ORF">TVY486_0901720</name>
</gene>
<evidence type="ECO:0000256" key="4">
    <source>
        <dbReference type="ARBA" id="ARBA00022976"/>
    </source>
</evidence>
<dbReference type="GO" id="GO:0016485">
    <property type="term" value="P:protein processing"/>
    <property type="evidence" value="ECO:0007669"/>
    <property type="project" value="InterPro"/>
</dbReference>
<dbReference type="VEuPathDB" id="TriTrypDB:TvY486_0901720"/>
<dbReference type="Gene3D" id="1.10.472.100">
    <property type="entry name" value="Presenilin"/>
    <property type="match status" value="1"/>
</dbReference>
<feature type="transmembrane region" description="Helical" evidence="8">
    <location>
        <begin position="72"/>
        <end position="93"/>
    </location>
</feature>
<keyword evidence="6 8" id="KW-0333">Golgi apparatus</keyword>
<dbReference type="PANTHER" id="PTHR10202">
    <property type="entry name" value="PRESENILIN"/>
    <property type="match status" value="1"/>
</dbReference>
<dbReference type="PANTHER" id="PTHR10202:SF13">
    <property type="entry name" value="PRESENILIN HOMOLOG"/>
    <property type="match status" value="1"/>
</dbReference>
<evidence type="ECO:0000256" key="5">
    <source>
        <dbReference type="ARBA" id="ARBA00022989"/>
    </source>
</evidence>
<dbReference type="GO" id="GO:0005789">
    <property type="term" value="C:endoplasmic reticulum membrane"/>
    <property type="evidence" value="ECO:0007669"/>
    <property type="project" value="UniProtKB-SubCell"/>
</dbReference>
<feature type="transmembrane region" description="Helical" evidence="8">
    <location>
        <begin position="185"/>
        <end position="206"/>
    </location>
</feature>
<keyword evidence="8" id="KW-0378">Hydrolase</keyword>
<dbReference type="InterPro" id="IPR042524">
    <property type="entry name" value="Presenilin_C"/>
</dbReference>
<feature type="transmembrane region" description="Helical" evidence="8">
    <location>
        <begin position="100"/>
        <end position="120"/>
    </location>
</feature>
<dbReference type="AlphaFoldDB" id="G0U246"/>
<dbReference type="InterPro" id="IPR006639">
    <property type="entry name" value="Preselin/SPP"/>
</dbReference>
<keyword evidence="2 8" id="KW-0812">Transmembrane</keyword>
<dbReference type="GO" id="GO:0070765">
    <property type="term" value="C:gamma-secretase complex"/>
    <property type="evidence" value="ECO:0007669"/>
    <property type="project" value="TreeGrafter"/>
</dbReference>
<proteinExistence type="inferred from homology"/>
<dbReference type="OMA" id="TTNLMMF"/>
<feature type="transmembrane region" description="Helical" evidence="8">
    <location>
        <begin position="20"/>
        <end position="38"/>
    </location>
</feature>
<evidence type="ECO:0000256" key="7">
    <source>
        <dbReference type="ARBA" id="ARBA00023136"/>
    </source>
</evidence>
<dbReference type="EC" id="3.4.23.-" evidence="8"/>
<comment type="domain">
    <text evidence="8">The PAL motif is required for normal active site conformation.</text>
</comment>
<dbReference type="Pfam" id="PF01080">
    <property type="entry name" value="Presenilin"/>
    <property type="match status" value="2"/>
</dbReference>
<keyword evidence="7 8" id="KW-0472">Membrane</keyword>
<dbReference type="InterPro" id="IPR001108">
    <property type="entry name" value="Peptidase_A22A"/>
</dbReference>
<comment type="subunit">
    <text evidence="8">Homodimer.</text>
</comment>
<protein>
    <recommendedName>
        <fullName evidence="8">Presenilin</fullName>
        <ecNumber evidence="8">3.4.23.-</ecNumber>
    </recommendedName>
</protein>